<name>A0A8J4LRD1_9CHLO</name>
<dbReference type="Proteomes" id="UP000722791">
    <property type="component" value="Unassembled WGS sequence"/>
</dbReference>
<dbReference type="AlphaFoldDB" id="A0A8J4LRD1"/>
<organism evidence="2 3">
    <name type="scientific">Volvox reticuliferus</name>
    <dbReference type="NCBI Taxonomy" id="1737510"/>
    <lineage>
        <taxon>Eukaryota</taxon>
        <taxon>Viridiplantae</taxon>
        <taxon>Chlorophyta</taxon>
        <taxon>core chlorophytes</taxon>
        <taxon>Chlorophyceae</taxon>
        <taxon>CS clade</taxon>
        <taxon>Chlamydomonadales</taxon>
        <taxon>Volvocaceae</taxon>
        <taxon>Volvox</taxon>
    </lineage>
</organism>
<feature type="non-terminal residue" evidence="2">
    <location>
        <position position="307"/>
    </location>
</feature>
<reference evidence="2" key="1">
    <citation type="journal article" date="2021" name="Proc. Natl. Acad. Sci. U.S.A.">
        <title>Three genomes in the algal genus Volvox reveal the fate of a haploid sex-determining region after a transition to homothallism.</title>
        <authorList>
            <person name="Yamamoto K."/>
            <person name="Hamaji T."/>
            <person name="Kawai-Toyooka H."/>
            <person name="Matsuzaki R."/>
            <person name="Takahashi F."/>
            <person name="Nishimura Y."/>
            <person name="Kawachi M."/>
            <person name="Noguchi H."/>
            <person name="Minakuchi Y."/>
            <person name="Umen J.G."/>
            <person name="Toyoda A."/>
            <person name="Nozaki H."/>
        </authorList>
    </citation>
    <scope>NUCLEOTIDE SEQUENCE</scope>
    <source>
        <strain evidence="2">NIES-3785</strain>
    </source>
</reference>
<feature type="domain" description="Pherophorin" evidence="1">
    <location>
        <begin position="147"/>
        <end position="298"/>
    </location>
</feature>
<dbReference type="InterPro" id="IPR024616">
    <property type="entry name" value="Pherophorin"/>
</dbReference>
<gene>
    <name evidence="2" type="ORF">Vretimale_11877</name>
</gene>
<accession>A0A8J4LRD1</accession>
<evidence type="ECO:0000313" key="3">
    <source>
        <dbReference type="Proteomes" id="UP000722791"/>
    </source>
</evidence>
<comment type="caution">
    <text evidence="2">The sequence shown here is derived from an EMBL/GenBank/DDBJ whole genome shotgun (WGS) entry which is preliminary data.</text>
</comment>
<protein>
    <recommendedName>
        <fullName evidence="1">Pherophorin domain-containing protein</fullName>
    </recommendedName>
</protein>
<proteinExistence type="predicted"/>
<sequence length="307" mass="33694">PPPPPPPPPPAPPPPCVTCFEMTLETSIPDVFFHFSEEACLTVQALIANDVTMALEALGLMPMVVNFNTDPKLCEPQKVKACGSFFSEEEARKLEPWARDQARFWLGSLVDDCSPLTSGLTFRLTTNPVTCLDVDVTFSCSPPNVTFPPCKCNHGKYTTPFYVTPSLASRQPGRVPLTSLYCFQIAVVDEYYLIEGPCKSSSTLVKAEVWANENLRRQVRGFRLTPNGGDSRWIATSWGPAGGNQLKATNINWGLAEAHGGELCVEVRDTTSLDQLCLGPYPNTCYISLFNDNRSCCPTYPALGPDY</sequence>
<evidence type="ECO:0000259" key="1">
    <source>
        <dbReference type="Pfam" id="PF12499"/>
    </source>
</evidence>
<evidence type="ECO:0000313" key="2">
    <source>
        <dbReference type="EMBL" id="GIM07806.1"/>
    </source>
</evidence>
<dbReference type="Pfam" id="PF12499">
    <property type="entry name" value="DUF3707"/>
    <property type="match status" value="1"/>
</dbReference>
<dbReference type="EMBL" id="BNCQ01000025">
    <property type="protein sequence ID" value="GIM07806.1"/>
    <property type="molecule type" value="Genomic_DNA"/>
</dbReference>